<dbReference type="PANTHER" id="PTHR33870">
    <property type="entry name" value="CARDIOMYOPATHY-ASSOCIATED PROTEIN"/>
    <property type="match status" value="1"/>
</dbReference>
<dbReference type="KEGG" id="hvg:123448215"/>
<feature type="region of interest" description="Disordered" evidence="1">
    <location>
        <begin position="556"/>
        <end position="585"/>
    </location>
</feature>
<name>A0A8I6XYI5_HORVV</name>
<reference evidence="3" key="2">
    <citation type="submission" date="2020-10" db="EMBL/GenBank/DDBJ databases">
        <authorList>
            <person name="Scholz U."/>
            <person name="Mascher M."/>
            <person name="Fiebig A."/>
        </authorList>
    </citation>
    <scope>NUCLEOTIDE SEQUENCE [LARGE SCALE GENOMIC DNA]</scope>
    <source>
        <strain evidence="3">cv. Morex</strain>
    </source>
</reference>
<sequence>MQGDKFMAFDTNNLVLHIRRLVRSTIRLGYHSACGHPEVLGAGIALLFLHALCPPLFAFLLSSSPVIVLTALLLGALLSYGEAAVPLDGEETLEEHESLSLKSNIHVSDCSNNVVKNIAVEVQLERRTETDKTDSREVHARERASDDCMHDALCEDKNVTYIASDAALLSEAYVEEETTPNDSLHGTRCEEKNVTFVADDAVPSAEPSNYPEISVTLECEERAKEIGEKAELQEPESTCTGSCNNGAHYQYQFGEFMRSCWQPVMRQDLPYCDSESELSDESSSPDASMTDIIPMLEDLHPLINLGSGQLSLASKENLNSSSDDNEYDLEEEEEEEQDDSVSSDDDEGAEQQQDNEVNWKDVVQLNCLDMEQNDKLGNLVELQRAKNMLKFELDMRSIDLQAADATRKLKDASSFHVQVPSICTPRHNPFNPSRDSDESIELRQIPGSAPSALIRRPNLFDLPFDRAVHQRSRFQESWTPCSRFRSAQAQNMKHRNSCRQNHSTYNGEMGNSHSDDNAEQEGSNEKLFGSLEAHLGEEMKILSAAISDVGVLGEVNHEKDEGNRDANIRDGATSLPGAHNSEPHRVEADSMSAMNSLFRCRMQEVLVQSVAEGSVCQPMGVKPDAIPSAPLLSSDSWMHANKASSIEELNIQFLTADEEALTTTCAATGLNGRRESIRDQSSEALRVVCEQSSELSTAGELQTAGMSEPNGTVATCRDELPVVEVVNVSVEEMNSLFEQLEQEAQPSNGRSKMDIPQDGLCQMEVDLVELSLDRGLSAP</sequence>
<evidence type="ECO:0000256" key="1">
    <source>
        <dbReference type="SAM" id="MobiDB-lite"/>
    </source>
</evidence>
<organism evidence="3 4">
    <name type="scientific">Hordeum vulgare subsp. vulgare</name>
    <name type="common">Domesticated barley</name>
    <dbReference type="NCBI Taxonomy" id="112509"/>
    <lineage>
        <taxon>Eukaryota</taxon>
        <taxon>Viridiplantae</taxon>
        <taxon>Streptophyta</taxon>
        <taxon>Embryophyta</taxon>
        <taxon>Tracheophyta</taxon>
        <taxon>Spermatophyta</taxon>
        <taxon>Magnoliopsida</taxon>
        <taxon>Liliopsida</taxon>
        <taxon>Poales</taxon>
        <taxon>Poaceae</taxon>
        <taxon>BOP clade</taxon>
        <taxon>Pooideae</taxon>
        <taxon>Triticodae</taxon>
        <taxon>Triticeae</taxon>
        <taxon>Hordeinae</taxon>
        <taxon>Hordeum</taxon>
    </lineage>
</organism>
<dbReference type="EnsemblPlants" id="HORVU.MOREX.r3.4HG0356860.1">
    <property type="protein sequence ID" value="HORVU.MOREX.r3.4HG0356860.1.CDS1"/>
    <property type="gene ID" value="HORVU.MOREX.r3.4HG0356860"/>
</dbReference>
<keyword evidence="2" id="KW-0812">Transmembrane</keyword>
<keyword evidence="2" id="KW-0472">Membrane</keyword>
<dbReference type="Gramene" id="HORVU.MOREX.r2.4HG0297750.1">
    <property type="protein sequence ID" value="HORVU.MOREX.r2.4HG0297750.1.CDS.1"/>
    <property type="gene ID" value="HORVU.MOREX.r2.4HG0297750"/>
</dbReference>
<dbReference type="RefSeq" id="XP_044980973.1">
    <property type="nucleotide sequence ID" value="XM_045125038.1"/>
</dbReference>
<dbReference type="Gramene" id="HORVU.MOREX.r3.4HG0356860.1">
    <property type="protein sequence ID" value="HORVU.MOREX.r3.4HG0356860.1.CDS1"/>
    <property type="gene ID" value="HORVU.MOREX.r3.4HG0356860"/>
</dbReference>
<feature type="region of interest" description="Disordered" evidence="1">
    <location>
        <begin position="315"/>
        <end position="358"/>
    </location>
</feature>
<keyword evidence="2" id="KW-1133">Transmembrane helix</keyword>
<reference evidence="4" key="1">
    <citation type="journal article" date="2012" name="Nature">
        <title>A physical, genetic and functional sequence assembly of the barley genome.</title>
        <authorList>
            <consortium name="The International Barley Genome Sequencing Consortium"/>
            <person name="Mayer K.F."/>
            <person name="Waugh R."/>
            <person name="Brown J.W."/>
            <person name="Schulman A."/>
            <person name="Langridge P."/>
            <person name="Platzer M."/>
            <person name="Fincher G.B."/>
            <person name="Muehlbauer G.J."/>
            <person name="Sato K."/>
            <person name="Close T.J."/>
            <person name="Wise R.P."/>
            <person name="Stein N."/>
        </authorList>
    </citation>
    <scope>NUCLEOTIDE SEQUENCE [LARGE SCALE GENOMIC DNA]</scope>
    <source>
        <strain evidence="4">cv. Morex</strain>
    </source>
</reference>
<evidence type="ECO:0000256" key="2">
    <source>
        <dbReference type="SAM" id="Phobius"/>
    </source>
</evidence>
<feature type="compositionally biased region" description="Acidic residues" evidence="1">
    <location>
        <begin position="323"/>
        <end position="349"/>
    </location>
</feature>
<dbReference type="PANTHER" id="PTHR33870:SF7">
    <property type="entry name" value="OS12G0127650 PROTEIN"/>
    <property type="match status" value="1"/>
</dbReference>
<feature type="transmembrane region" description="Helical" evidence="2">
    <location>
        <begin position="56"/>
        <end position="78"/>
    </location>
</feature>
<dbReference type="AlphaFoldDB" id="A0A8I6XYI5"/>
<dbReference type="OrthoDB" id="1908091at2759"/>
<accession>A0A8I6XYI5</accession>
<dbReference type="Proteomes" id="UP000011116">
    <property type="component" value="Chromosome 4H"/>
</dbReference>
<evidence type="ECO:0000313" key="4">
    <source>
        <dbReference type="Proteomes" id="UP000011116"/>
    </source>
</evidence>
<proteinExistence type="predicted"/>
<dbReference type="GeneID" id="123448215"/>
<gene>
    <name evidence="3" type="primary">LOC123448215</name>
</gene>
<reference evidence="3" key="3">
    <citation type="submission" date="2022-01" db="UniProtKB">
        <authorList>
            <consortium name="EnsemblPlants"/>
        </authorList>
    </citation>
    <scope>IDENTIFICATION</scope>
    <source>
        <strain evidence="3">subsp. vulgare</strain>
    </source>
</reference>
<feature type="compositionally biased region" description="Basic and acidic residues" evidence="1">
    <location>
        <begin position="556"/>
        <end position="568"/>
    </location>
</feature>
<feature type="compositionally biased region" description="Polar residues" evidence="1">
    <location>
        <begin position="498"/>
        <end position="512"/>
    </location>
</feature>
<protein>
    <submittedName>
        <fullName evidence="3">Uncharacterized protein</fullName>
    </submittedName>
</protein>
<feature type="region of interest" description="Disordered" evidence="1">
    <location>
        <begin position="492"/>
        <end position="523"/>
    </location>
</feature>
<keyword evidence="4" id="KW-1185">Reference proteome</keyword>
<evidence type="ECO:0000313" key="3">
    <source>
        <dbReference type="EnsemblPlants" id="HORVU.MOREX.r3.4HG0356860.1.CDS1"/>
    </source>
</evidence>